<dbReference type="KEGG" id="sqz:FQU76_30850"/>
<evidence type="ECO:0000313" key="6">
    <source>
        <dbReference type="Proteomes" id="UP000320580"/>
    </source>
</evidence>
<reference evidence="5 6" key="1">
    <citation type="submission" date="2019-07" db="EMBL/GenBank/DDBJ databases">
        <authorList>
            <person name="Zhu P."/>
        </authorList>
    </citation>
    <scope>NUCLEOTIDE SEQUENCE [LARGE SCALE GENOMIC DNA]</scope>
    <source>
        <strain evidence="5 6">SSL-25</strain>
    </source>
</reference>
<dbReference type="Pfam" id="PF12833">
    <property type="entry name" value="HTH_18"/>
    <property type="match status" value="1"/>
</dbReference>
<evidence type="ECO:0000256" key="1">
    <source>
        <dbReference type="ARBA" id="ARBA00023015"/>
    </source>
</evidence>
<gene>
    <name evidence="5" type="ORF">FQU76_30850</name>
</gene>
<dbReference type="PANTHER" id="PTHR46796:SF6">
    <property type="entry name" value="ARAC SUBFAMILY"/>
    <property type="match status" value="1"/>
</dbReference>
<dbReference type="PANTHER" id="PTHR46796">
    <property type="entry name" value="HTH-TYPE TRANSCRIPTIONAL ACTIVATOR RHAS-RELATED"/>
    <property type="match status" value="1"/>
</dbReference>
<dbReference type="OrthoDB" id="9799345at2"/>
<dbReference type="Proteomes" id="UP000320580">
    <property type="component" value="Chromosome"/>
</dbReference>
<organism evidence="5 6">
    <name type="scientific">Streptomyces qinzhouensis</name>
    <dbReference type="NCBI Taxonomy" id="2599401"/>
    <lineage>
        <taxon>Bacteria</taxon>
        <taxon>Bacillati</taxon>
        <taxon>Actinomycetota</taxon>
        <taxon>Actinomycetes</taxon>
        <taxon>Kitasatosporales</taxon>
        <taxon>Streptomycetaceae</taxon>
        <taxon>Streptomyces</taxon>
    </lineage>
</organism>
<evidence type="ECO:0000313" key="5">
    <source>
        <dbReference type="EMBL" id="QDY80182.1"/>
    </source>
</evidence>
<feature type="domain" description="HTH araC/xylS-type" evidence="4">
    <location>
        <begin position="214"/>
        <end position="315"/>
    </location>
</feature>
<dbReference type="Pfam" id="PF14525">
    <property type="entry name" value="AraC_binding_2"/>
    <property type="match status" value="1"/>
</dbReference>
<proteinExistence type="predicted"/>
<keyword evidence="6" id="KW-1185">Reference proteome</keyword>
<dbReference type="SMART" id="SM00342">
    <property type="entry name" value="HTH_ARAC"/>
    <property type="match status" value="1"/>
</dbReference>
<dbReference type="AlphaFoldDB" id="A0A5B8INF3"/>
<sequence length="329" mass="35383">MGRRRRRRPMAGTDIHEHSERFQTLVSDAFAPLRVRPDETATTDSPVPTLGSAKPGQVLITRITGGPCTVQRTPSLIGSGDRELVKVALYGRGRAGVEQDGRQCLPAAGDLVLYETVRPYQLRFWDPFDLVVLGIPRALLGPHTDPLASRTASAVPTGTGGRRLAAALLRDAAGDLDSCAGSGGPHLADALVSMVLTALAEQPVDLRPADDLGERILTYCLGRLGDPRLSPESVARAHHVSVRYLHKVLQRRGVTLASWIKVRRLERIRRDLADPALADRSASAIAAGWGFLDATHLSRALRAEYGQSAAEIRRAAGRAPATARGTEES</sequence>
<keyword evidence="3" id="KW-0804">Transcription</keyword>
<protein>
    <submittedName>
        <fullName evidence="5">Helix-turn-helix domain-containing protein</fullName>
    </submittedName>
</protein>
<dbReference type="InterPro" id="IPR035418">
    <property type="entry name" value="AraC-bd_2"/>
</dbReference>
<evidence type="ECO:0000256" key="2">
    <source>
        <dbReference type="ARBA" id="ARBA00023125"/>
    </source>
</evidence>
<dbReference type="PROSITE" id="PS01124">
    <property type="entry name" value="HTH_ARAC_FAMILY_2"/>
    <property type="match status" value="1"/>
</dbReference>
<dbReference type="Gene3D" id="1.10.10.60">
    <property type="entry name" value="Homeodomain-like"/>
    <property type="match status" value="1"/>
</dbReference>
<name>A0A5B8INF3_9ACTN</name>
<accession>A0A5B8INF3</accession>
<dbReference type="GO" id="GO:0043565">
    <property type="term" value="F:sequence-specific DNA binding"/>
    <property type="evidence" value="ECO:0007669"/>
    <property type="project" value="InterPro"/>
</dbReference>
<evidence type="ECO:0000259" key="4">
    <source>
        <dbReference type="PROSITE" id="PS01124"/>
    </source>
</evidence>
<dbReference type="GO" id="GO:0003700">
    <property type="term" value="F:DNA-binding transcription factor activity"/>
    <property type="evidence" value="ECO:0007669"/>
    <property type="project" value="InterPro"/>
</dbReference>
<keyword evidence="1" id="KW-0805">Transcription regulation</keyword>
<dbReference type="InterPro" id="IPR050204">
    <property type="entry name" value="AraC_XylS_family_regulators"/>
</dbReference>
<dbReference type="InterPro" id="IPR018060">
    <property type="entry name" value="HTH_AraC"/>
</dbReference>
<evidence type="ECO:0000256" key="3">
    <source>
        <dbReference type="ARBA" id="ARBA00023163"/>
    </source>
</evidence>
<dbReference type="EMBL" id="CP042266">
    <property type="protein sequence ID" value="QDY80182.1"/>
    <property type="molecule type" value="Genomic_DNA"/>
</dbReference>
<keyword evidence="2" id="KW-0238">DNA-binding</keyword>